<comment type="catalytic activity">
    <reaction evidence="5">
        <text>acetate + ATP = acetyl phosphate + ADP</text>
        <dbReference type="Rhea" id="RHEA:11352"/>
        <dbReference type="ChEBI" id="CHEBI:22191"/>
        <dbReference type="ChEBI" id="CHEBI:30089"/>
        <dbReference type="ChEBI" id="CHEBI:30616"/>
        <dbReference type="ChEBI" id="CHEBI:456216"/>
        <dbReference type="EC" id="2.7.2.1"/>
    </reaction>
</comment>
<dbReference type="SUPFAM" id="SSF53067">
    <property type="entry name" value="Actin-like ATPase domain"/>
    <property type="match status" value="2"/>
</dbReference>
<dbReference type="NCBIfam" id="TIGR00016">
    <property type="entry name" value="ackA"/>
    <property type="match status" value="1"/>
</dbReference>
<comment type="cofactor">
    <cofactor evidence="5">
        <name>Mg(2+)</name>
        <dbReference type="ChEBI" id="CHEBI:18420"/>
    </cofactor>
</comment>
<dbReference type="SMR" id="A0A015K194"/>
<comment type="caution">
    <text evidence="5">Lacks conserved residue(s) required for the propagation of feature annotation.</text>
</comment>
<feature type="active site" description="Proton donor/acceptor" evidence="5">
    <location>
        <position position="158"/>
    </location>
</feature>
<keyword evidence="7" id="KW-1185">Reference proteome</keyword>
<comment type="similarity">
    <text evidence="5">Belongs to the acetokinase family.</text>
</comment>
<evidence type="ECO:0000256" key="3">
    <source>
        <dbReference type="ARBA" id="ARBA00022777"/>
    </source>
</evidence>
<feature type="binding site" evidence="5">
    <location>
        <position position="97"/>
    </location>
    <ligand>
        <name>substrate</name>
    </ligand>
</feature>
<dbReference type="PRINTS" id="PR00471">
    <property type="entry name" value="ACETATEKNASE"/>
</dbReference>
<sequence length="441" mass="48819">MTKINILAINAGSSSLKYKLFLFDKSKDEINLVSKGSITEITSPTSSQFTAKIISSNTKISKSLNIQTHEKAFSHILSYLLDTIINSKEQIKYIVHRIVHGTTESQPIILKSDSSPSKELSKLDSLSELAPLHNHSSVLILKSCLKELSNSINYAFFDTLFHQSIKPHIYTYALPYDEAKQKRIRKYGFHGLSYSYVSKVAAKHMGIDLNDDNSKFICLHLGSGASMCAIRGGKSVDTTMGLTPLEGLPGGTRSGLIDPCAIFHFSSKARKGDESHHPVDKQFHLTEAESILNHNSGFKGLCGTSDFSEIVKQIQDTTNGSENSNSSINKERAKLTFDIFINRIVNYIGSYFVTLEGNVSALIFTGGIGENNKELREAVAEKIKCLGFKSVDKERNKSVEELFKSGKDVVDISSGSTENFRLLVIETDEEKEMVNQLISKI</sequence>
<feature type="binding site" evidence="5">
    <location>
        <position position="17"/>
    </location>
    <ligand>
        <name>ATP</name>
        <dbReference type="ChEBI" id="CHEBI:30616"/>
    </ligand>
</feature>
<dbReference type="PANTHER" id="PTHR21060">
    <property type="entry name" value="ACETATE KINASE"/>
    <property type="match status" value="1"/>
</dbReference>
<dbReference type="GO" id="GO:0006085">
    <property type="term" value="P:acetyl-CoA biosynthetic process"/>
    <property type="evidence" value="ECO:0007669"/>
    <property type="project" value="UniProtKB-UniRule"/>
</dbReference>
<dbReference type="Pfam" id="PF00871">
    <property type="entry name" value="Acetate_kinase"/>
    <property type="match status" value="1"/>
</dbReference>
<dbReference type="HAMAP" id="MF_00020">
    <property type="entry name" value="Acetate_kinase"/>
    <property type="match status" value="1"/>
</dbReference>
<dbReference type="Gene3D" id="3.30.420.40">
    <property type="match status" value="2"/>
</dbReference>
<dbReference type="PIRSF" id="PIRSF000722">
    <property type="entry name" value="Acetate_prop_kin"/>
    <property type="match status" value="1"/>
</dbReference>
<name>A0A015K194_RHIIW</name>
<dbReference type="OrthoDB" id="67445at2759"/>
<dbReference type="GO" id="GO:0006083">
    <property type="term" value="P:acetate metabolic process"/>
    <property type="evidence" value="ECO:0007669"/>
    <property type="project" value="TreeGrafter"/>
</dbReference>
<keyword evidence="5" id="KW-0460">Magnesium</keyword>
<organism evidence="6 7">
    <name type="scientific">Rhizophagus irregularis (strain DAOM 197198w)</name>
    <name type="common">Glomus intraradices</name>
    <dbReference type="NCBI Taxonomy" id="1432141"/>
    <lineage>
        <taxon>Eukaryota</taxon>
        <taxon>Fungi</taxon>
        <taxon>Fungi incertae sedis</taxon>
        <taxon>Mucoromycota</taxon>
        <taxon>Glomeromycotina</taxon>
        <taxon>Glomeromycetes</taxon>
        <taxon>Glomerales</taxon>
        <taxon>Glomeraceae</taxon>
        <taxon>Rhizophagus</taxon>
    </lineage>
</organism>
<dbReference type="EC" id="2.7.2.1" evidence="5"/>
<dbReference type="Proteomes" id="UP000022910">
    <property type="component" value="Unassembled WGS sequence"/>
</dbReference>
<dbReference type="GO" id="GO:0000287">
    <property type="term" value="F:magnesium ion binding"/>
    <property type="evidence" value="ECO:0007669"/>
    <property type="project" value="UniProtKB-UniRule"/>
</dbReference>
<keyword evidence="2 5" id="KW-0547">Nucleotide-binding</keyword>
<proteinExistence type="inferred from homology"/>
<dbReference type="STRING" id="1432141.A0A015K194"/>
<feature type="site" description="Transition state stabilizer" evidence="5">
    <location>
        <position position="253"/>
    </location>
</feature>
<feature type="binding site" evidence="5">
    <location>
        <position position="429"/>
    </location>
    <ligand>
        <name>Mg(2+)</name>
        <dbReference type="ChEBI" id="CHEBI:18420"/>
    </ligand>
</feature>
<evidence type="ECO:0000256" key="4">
    <source>
        <dbReference type="ARBA" id="ARBA00022840"/>
    </source>
</evidence>
<dbReference type="OMA" id="HKYVSQR"/>
<dbReference type="PROSITE" id="PS01075">
    <property type="entry name" value="ACETATE_KINASE_1"/>
    <property type="match status" value="1"/>
</dbReference>
<dbReference type="GO" id="GO:0008776">
    <property type="term" value="F:acetate kinase activity"/>
    <property type="evidence" value="ECO:0007669"/>
    <property type="project" value="UniProtKB-UniRule"/>
</dbReference>
<dbReference type="PANTHER" id="PTHR21060:SF15">
    <property type="entry name" value="ACETATE KINASE-RELATED"/>
    <property type="match status" value="1"/>
</dbReference>
<keyword evidence="4 5" id="KW-0067">ATP-binding</keyword>
<dbReference type="HOGENOM" id="CLU_020352_1_0_1"/>
<dbReference type="GO" id="GO:0005524">
    <property type="term" value="F:ATP binding"/>
    <property type="evidence" value="ECO:0007669"/>
    <property type="project" value="UniProtKB-KW"/>
</dbReference>
<feature type="binding site" evidence="5">
    <location>
        <begin position="220"/>
        <end position="224"/>
    </location>
    <ligand>
        <name>ATP</name>
        <dbReference type="ChEBI" id="CHEBI:30616"/>
    </ligand>
</feature>
<dbReference type="InterPro" id="IPR004372">
    <property type="entry name" value="Ac/propionate_kinase"/>
</dbReference>
<dbReference type="UniPathway" id="UPA00340">
    <property type="reaction ID" value="UER00458"/>
</dbReference>
<dbReference type="PROSITE" id="PS01076">
    <property type="entry name" value="ACETATE_KINASE_2"/>
    <property type="match status" value="1"/>
</dbReference>
<feature type="binding site" evidence="5">
    <location>
        <position position="10"/>
    </location>
    <ligand>
        <name>Mg(2+)</name>
        <dbReference type="ChEBI" id="CHEBI:18420"/>
    </ligand>
</feature>
<keyword evidence="3 5" id="KW-0418">Kinase</keyword>
<accession>A0A015K194</accession>
<dbReference type="EMBL" id="JEMT01014687">
    <property type="protein sequence ID" value="EXX73425.1"/>
    <property type="molecule type" value="Genomic_DNA"/>
</dbReference>
<comment type="caution">
    <text evidence="6">The sequence shown here is derived from an EMBL/GenBank/DDBJ whole genome shotgun (WGS) entry which is preliminary data.</text>
</comment>
<dbReference type="InterPro" id="IPR023865">
    <property type="entry name" value="Aliphatic_acid_kinase_CS"/>
</dbReference>
<evidence type="ECO:0000313" key="7">
    <source>
        <dbReference type="Proteomes" id="UP000022910"/>
    </source>
</evidence>
<keyword evidence="5" id="KW-0479">Metal-binding</keyword>
<evidence type="ECO:0000256" key="5">
    <source>
        <dbReference type="HAMAP-Rule" id="MF_03131"/>
    </source>
</evidence>
<feature type="binding site" evidence="5">
    <location>
        <begin position="367"/>
        <end position="371"/>
    </location>
    <ligand>
        <name>ATP</name>
        <dbReference type="ChEBI" id="CHEBI:30616"/>
    </ligand>
</feature>
<evidence type="ECO:0000256" key="2">
    <source>
        <dbReference type="ARBA" id="ARBA00022741"/>
    </source>
</evidence>
<keyword evidence="1 5" id="KW-0808">Transferase</keyword>
<dbReference type="InterPro" id="IPR043129">
    <property type="entry name" value="ATPase_NBD"/>
</dbReference>
<evidence type="ECO:0000313" key="6">
    <source>
        <dbReference type="EMBL" id="EXX73425.1"/>
    </source>
</evidence>
<comment type="pathway">
    <text evidence="5">Metabolic intermediate biosynthesis; acetyl-CoA biosynthesis; acetyl-CoA from acetate: step 1/2.</text>
</comment>
<gene>
    <name evidence="6" type="ORF">RirG_060410</name>
</gene>
<feature type="site" description="Transition state stabilizer" evidence="5">
    <location>
        <position position="190"/>
    </location>
</feature>
<dbReference type="AlphaFoldDB" id="A0A015K194"/>
<dbReference type="InterPro" id="IPR000890">
    <property type="entry name" value="Aliphatic_acid_kin_short-chain"/>
</dbReference>
<evidence type="ECO:0000256" key="1">
    <source>
        <dbReference type="ARBA" id="ARBA00022679"/>
    </source>
</evidence>
<reference evidence="6 7" key="1">
    <citation type="submission" date="2014-02" db="EMBL/GenBank/DDBJ databases">
        <title>Single nucleus genome sequencing reveals high similarity among nuclei of an endomycorrhizal fungus.</title>
        <authorList>
            <person name="Lin K."/>
            <person name="Geurts R."/>
            <person name="Zhang Z."/>
            <person name="Limpens E."/>
            <person name="Saunders D.G."/>
            <person name="Mu D."/>
            <person name="Pang E."/>
            <person name="Cao H."/>
            <person name="Cha H."/>
            <person name="Lin T."/>
            <person name="Zhou Q."/>
            <person name="Shang Y."/>
            <person name="Li Y."/>
            <person name="Ivanov S."/>
            <person name="Sharma T."/>
            <person name="Velzen R.V."/>
            <person name="Ruijter N.D."/>
            <person name="Aanen D.K."/>
            <person name="Win J."/>
            <person name="Kamoun S."/>
            <person name="Bisseling T."/>
            <person name="Huang S."/>
        </authorList>
    </citation>
    <scope>NUCLEOTIDE SEQUENCE [LARGE SCALE GENOMIC DNA]</scope>
    <source>
        <strain evidence="7">DAOM197198w</strain>
    </source>
</reference>
<protein>
    <recommendedName>
        <fullName evidence="5">Probable acetate kinase</fullName>
        <ecNumber evidence="5">2.7.2.1</ecNumber>
    </recommendedName>
    <alternativeName>
        <fullName evidence="5">Acetokinase</fullName>
    </alternativeName>
</protein>